<dbReference type="Proteomes" id="UP000663505">
    <property type="component" value="Chromosome"/>
</dbReference>
<evidence type="ECO:0000313" key="3">
    <source>
        <dbReference type="Proteomes" id="UP000663505"/>
    </source>
</evidence>
<feature type="compositionally biased region" description="Basic and acidic residues" evidence="1">
    <location>
        <begin position="43"/>
        <end position="57"/>
    </location>
</feature>
<dbReference type="KEGG" id="afx:JZ786_02295"/>
<protein>
    <submittedName>
        <fullName evidence="2">Uncharacterized protein</fullName>
    </submittedName>
</protein>
<dbReference type="AlphaFoldDB" id="A0A9X7W0F6"/>
<sequence length="63" mass="7219">MAHIVDENERVLFNDSEGDEYVESVENSIDRMRDEGGIAPELPHSEERAHEVQRRLSEGTLHS</sequence>
<evidence type="ECO:0000256" key="1">
    <source>
        <dbReference type="SAM" id="MobiDB-lite"/>
    </source>
</evidence>
<proteinExistence type="predicted"/>
<name>A0A9X7W0F6_9BACL</name>
<accession>A0A9X7W0F6</accession>
<keyword evidence="3" id="KW-1185">Reference proteome</keyword>
<gene>
    <name evidence="2" type="ORF">JZ786_02295</name>
</gene>
<feature type="region of interest" description="Disordered" evidence="1">
    <location>
        <begin position="35"/>
        <end position="63"/>
    </location>
</feature>
<dbReference type="RefSeq" id="WP_206657236.1">
    <property type="nucleotide sequence ID" value="NZ_CP071182.1"/>
</dbReference>
<reference evidence="2 3" key="1">
    <citation type="submission" date="2021-02" db="EMBL/GenBank/DDBJ databases">
        <title>Alicyclobacillus curvatus sp. nov. and Alicyclobacillus mengziensis sp. nov., two acidophilic bacteria isolated from acid mine drainage.</title>
        <authorList>
            <person name="Huang Y."/>
        </authorList>
    </citation>
    <scope>NUCLEOTIDE SEQUENCE [LARGE SCALE GENOMIC DNA]</scope>
    <source>
        <strain evidence="2 3">S30H14</strain>
    </source>
</reference>
<dbReference type="EMBL" id="CP071182">
    <property type="protein sequence ID" value="QSO47892.1"/>
    <property type="molecule type" value="Genomic_DNA"/>
</dbReference>
<evidence type="ECO:0000313" key="2">
    <source>
        <dbReference type="EMBL" id="QSO47892.1"/>
    </source>
</evidence>
<organism evidence="2 3">
    <name type="scientific">Alicyclobacillus mengziensis</name>
    <dbReference type="NCBI Taxonomy" id="2931921"/>
    <lineage>
        <taxon>Bacteria</taxon>
        <taxon>Bacillati</taxon>
        <taxon>Bacillota</taxon>
        <taxon>Bacilli</taxon>
        <taxon>Bacillales</taxon>
        <taxon>Alicyclobacillaceae</taxon>
        <taxon>Alicyclobacillus</taxon>
    </lineage>
</organism>